<dbReference type="Proteomes" id="UP000316238">
    <property type="component" value="Unassembled WGS sequence"/>
</dbReference>
<comment type="caution">
    <text evidence="2">The sequence shown here is derived from an EMBL/GenBank/DDBJ whole genome shotgun (WGS) entry which is preliminary data.</text>
</comment>
<keyword evidence="1" id="KW-0175">Coiled coil</keyword>
<protein>
    <submittedName>
        <fullName evidence="2">Uncharacterized protein</fullName>
    </submittedName>
</protein>
<evidence type="ECO:0000256" key="1">
    <source>
        <dbReference type="SAM" id="Coils"/>
    </source>
</evidence>
<name>A0A521G355_9BACT</name>
<organism evidence="2 3">
    <name type="scientific">Candidatus Electronema aureum</name>
    <dbReference type="NCBI Taxonomy" id="2005002"/>
    <lineage>
        <taxon>Bacteria</taxon>
        <taxon>Pseudomonadati</taxon>
        <taxon>Thermodesulfobacteriota</taxon>
        <taxon>Desulfobulbia</taxon>
        <taxon>Desulfobulbales</taxon>
        <taxon>Desulfobulbaceae</taxon>
        <taxon>Candidatus Electronema</taxon>
    </lineage>
</organism>
<feature type="coiled-coil region" evidence="1">
    <location>
        <begin position="20"/>
        <end position="47"/>
    </location>
</feature>
<evidence type="ECO:0000313" key="3">
    <source>
        <dbReference type="Proteomes" id="UP000316238"/>
    </source>
</evidence>
<accession>A0A521G355</accession>
<gene>
    <name evidence="2" type="ORF">CDV28_10850</name>
</gene>
<dbReference type="AlphaFoldDB" id="A0A521G355"/>
<reference evidence="2" key="1">
    <citation type="submission" date="2017-07" db="EMBL/GenBank/DDBJ databases">
        <title>The cable genome - Insights into the physiology and evolution of filamentous bacteria capable of sulfide oxidation via long distance electron transfer.</title>
        <authorList>
            <person name="Thorup C."/>
            <person name="Bjerg J.T."/>
            <person name="Schreiber L."/>
            <person name="Nielsen L.P."/>
            <person name="Kjeldsen K.U."/>
            <person name="Boesen T."/>
            <person name="Boggild A."/>
            <person name="Meysman F."/>
            <person name="Geelhoed J."/>
            <person name="Schramm A."/>
        </authorList>
    </citation>
    <scope>NUCLEOTIDE SEQUENCE [LARGE SCALE GENOMIC DNA]</scope>
    <source>
        <strain evidence="2">GS</strain>
    </source>
</reference>
<keyword evidence="3" id="KW-1185">Reference proteome</keyword>
<sequence length="209" mass="24111">MNVSKNYLFLVFLFVVSLPLSGCNQENKKLQAENSDLRVKLYLLETELTKQPRNLDRKDAEEILNRYLSTPSVKRIKFMASGFELAKTNGVISKNSGKEWPEYPWILSEKGKMIFGSIVNGEIIESIIITQIEGNYVFRPEIAEKVVSIKGISDGPYRGTKVVQVITTYVLPSDVNEQEIAKYIYMAERKDAILRRYDDGWRVEEIKRY</sequence>
<evidence type="ECO:0000313" key="2">
    <source>
        <dbReference type="EMBL" id="TAA75311.1"/>
    </source>
</evidence>
<dbReference type="EMBL" id="NQJD01000008">
    <property type="protein sequence ID" value="TAA75311.1"/>
    <property type="molecule type" value="Genomic_DNA"/>
</dbReference>
<proteinExistence type="predicted"/>